<dbReference type="Proteomes" id="UP000003786">
    <property type="component" value="Chromosome 1"/>
</dbReference>
<evidence type="ECO:0000256" key="5">
    <source>
        <dbReference type="ARBA" id="ARBA00023136"/>
    </source>
</evidence>
<dbReference type="OrthoDB" id="371463at2759"/>
<dbReference type="Gene3D" id="3.30.450.60">
    <property type="match status" value="1"/>
</dbReference>
<evidence type="ECO:0000313" key="8">
    <source>
        <dbReference type="Proteomes" id="UP000003786"/>
    </source>
</evidence>
<dbReference type="GeneID" id="20713600"/>
<dbReference type="InterPro" id="IPR016635">
    <property type="entry name" value="AP_complex_ssu"/>
</dbReference>
<dbReference type="InterPro" id="IPR022775">
    <property type="entry name" value="AP_mu_sigma_su"/>
</dbReference>
<keyword evidence="3" id="KW-0813">Transport</keyword>
<sequence>MKLRVNSFQKSIGWFLPCIFIPISTTYSERHYLFYSVHFIASMIKFVVMINKRGQTRLSHYYEPFTLEDKSALESELIRKCLIRDDTQCSFFTLRDMTIVYRRYASLFIIVGTTPDENELTIYELVQNIVETLDRHFENVCELDIIYNLDKAHFILNEMIANGRIIECNKSNILYPLTLYEKFQKSSF</sequence>
<evidence type="ECO:0000256" key="3">
    <source>
        <dbReference type="ARBA" id="ARBA00022448"/>
    </source>
</evidence>
<dbReference type="EMBL" id="AP011946">
    <property type="protein sequence ID" value="BAM39258.1"/>
    <property type="molecule type" value="Genomic_DNA"/>
</dbReference>
<evidence type="ECO:0000256" key="4">
    <source>
        <dbReference type="ARBA" id="ARBA00022927"/>
    </source>
</evidence>
<evidence type="ECO:0000313" key="7">
    <source>
        <dbReference type="EMBL" id="BAM39258.1"/>
    </source>
</evidence>
<dbReference type="VEuPathDB" id="PiroplasmaDB:TOT_010000717"/>
<evidence type="ECO:0000256" key="2">
    <source>
        <dbReference type="ARBA" id="ARBA00006972"/>
    </source>
</evidence>
<name>J4C7L7_THEOR</name>
<dbReference type="AlphaFoldDB" id="J4C7L7"/>
<dbReference type="SUPFAM" id="SSF64356">
    <property type="entry name" value="SNARE-like"/>
    <property type="match status" value="1"/>
</dbReference>
<comment type="similarity">
    <text evidence="2">Belongs to the adaptor complexes small subunit family.</text>
</comment>
<dbReference type="Pfam" id="PF01217">
    <property type="entry name" value="Clat_adaptor_s"/>
    <property type="match status" value="1"/>
</dbReference>
<organism evidence="7 8">
    <name type="scientific">Theileria orientalis strain Shintoku</name>
    <dbReference type="NCBI Taxonomy" id="869250"/>
    <lineage>
        <taxon>Eukaryota</taxon>
        <taxon>Sar</taxon>
        <taxon>Alveolata</taxon>
        <taxon>Apicomplexa</taxon>
        <taxon>Aconoidasida</taxon>
        <taxon>Piroplasmida</taxon>
        <taxon>Theileriidae</taxon>
        <taxon>Theileria</taxon>
    </lineage>
</organism>
<keyword evidence="8" id="KW-1185">Reference proteome</keyword>
<evidence type="ECO:0000259" key="6">
    <source>
        <dbReference type="Pfam" id="PF01217"/>
    </source>
</evidence>
<dbReference type="OMA" id="YVRNQAW"/>
<dbReference type="PANTHER" id="PTHR11753">
    <property type="entry name" value="ADAPTOR COMPLEXES SMALL SUBUNIT FAMILY"/>
    <property type="match status" value="1"/>
</dbReference>
<keyword evidence="4" id="KW-0653">Protein transport</keyword>
<reference evidence="7 8" key="1">
    <citation type="journal article" date="2012" name="MBio">
        <title>Comparative genome analysis of three eukaryotic parasites with differing abilities to transform leukocytes reveals key mediators of Theileria-induced leukocyte transformation.</title>
        <authorList>
            <person name="Hayashida K."/>
            <person name="Hara Y."/>
            <person name="Abe T."/>
            <person name="Yamasaki C."/>
            <person name="Toyoda A."/>
            <person name="Kosuge T."/>
            <person name="Suzuki Y."/>
            <person name="Sato Y."/>
            <person name="Kawashima S."/>
            <person name="Katayama T."/>
            <person name="Wakaguri H."/>
            <person name="Inoue N."/>
            <person name="Homma K."/>
            <person name="Tada-Umezaki M."/>
            <person name="Yagi Y."/>
            <person name="Fujii Y."/>
            <person name="Habara T."/>
            <person name="Kanehisa M."/>
            <person name="Watanabe H."/>
            <person name="Ito K."/>
            <person name="Gojobori T."/>
            <person name="Sugawara H."/>
            <person name="Imanishi T."/>
            <person name="Weir W."/>
            <person name="Gardner M."/>
            <person name="Pain A."/>
            <person name="Shiels B."/>
            <person name="Hattori M."/>
            <person name="Nene V."/>
            <person name="Sugimoto C."/>
        </authorList>
    </citation>
    <scope>NUCLEOTIDE SEQUENCE [LARGE SCALE GENOMIC DNA]</scope>
    <source>
        <strain evidence="7 8">Shintoku</strain>
    </source>
</reference>
<evidence type="ECO:0000256" key="1">
    <source>
        <dbReference type="ARBA" id="ARBA00004308"/>
    </source>
</evidence>
<dbReference type="KEGG" id="tot:TOT_010000717"/>
<dbReference type="GO" id="GO:0005737">
    <property type="term" value="C:cytoplasm"/>
    <property type="evidence" value="ECO:0007669"/>
    <property type="project" value="UniProtKB-ARBA"/>
</dbReference>
<dbReference type="InterPro" id="IPR011012">
    <property type="entry name" value="Longin-like_dom_sf"/>
</dbReference>
<keyword evidence="5" id="KW-0472">Membrane</keyword>
<proteinExistence type="inferred from homology"/>
<gene>
    <name evidence="7" type="ORF">TOT_010000717</name>
</gene>
<comment type="subcellular location">
    <subcellularLocation>
        <location evidence="1">Endomembrane system</location>
    </subcellularLocation>
</comment>
<accession>J4C7L7</accession>
<dbReference type="RefSeq" id="XP_009689559.1">
    <property type="nucleotide sequence ID" value="XM_009691264.1"/>
</dbReference>
<dbReference type="eggNOG" id="KOG0934">
    <property type="taxonomic scope" value="Eukaryota"/>
</dbReference>
<dbReference type="GO" id="GO:0012505">
    <property type="term" value="C:endomembrane system"/>
    <property type="evidence" value="ECO:0007669"/>
    <property type="project" value="UniProtKB-SubCell"/>
</dbReference>
<feature type="domain" description="AP complex mu/sigma subunit" evidence="6">
    <location>
        <begin position="43"/>
        <end position="181"/>
    </location>
</feature>
<protein>
    <submittedName>
        <fullName evidence="7">Clathrin assembly protein</fullName>
    </submittedName>
</protein>
<dbReference type="FunFam" id="3.30.450.60:FF:000010">
    <property type="entry name" value="AP complex subunit sigma"/>
    <property type="match status" value="1"/>
</dbReference>
<dbReference type="GO" id="GO:0015031">
    <property type="term" value="P:protein transport"/>
    <property type="evidence" value="ECO:0007669"/>
    <property type="project" value="UniProtKB-KW"/>
</dbReference>
<dbReference type="STRING" id="869250.J4C7L7"/>